<dbReference type="InterPro" id="IPR036425">
    <property type="entry name" value="MoaB/Mog-like_dom_sf"/>
</dbReference>
<dbReference type="Pfam" id="PF00994">
    <property type="entry name" value="MoCF_biosynth"/>
    <property type="match status" value="1"/>
</dbReference>
<dbReference type="CDD" id="cd00885">
    <property type="entry name" value="cinA"/>
    <property type="match status" value="1"/>
</dbReference>
<dbReference type="Pfam" id="PF24102">
    <property type="entry name" value="FLAD1_M"/>
    <property type="match status" value="1"/>
</dbReference>
<keyword evidence="3" id="KW-1185">Reference proteome</keyword>
<evidence type="ECO:0000259" key="1">
    <source>
        <dbReference type="SMART" id="SM00852"/>
    </source>
</evidence>
<dbReference type="SMART" id="SM00852">
    <property type="entry name" value="MoCF_biosynth"/>
    <property type="match status" value="1"/>
</dbReference>
<dbReference type="STRING" id="690417.IC63_13445"/>
<dbReference type="PANTHER" id="PTHR13939:SF0">
    <property type="entry name" value="NMN AMIDOHYDROLASE-LIKE PROTEIN YFAY"/>
    <property type="match status" value="1"/>
</dbReference>
<dbReference type="EMBL" id="JRKS01000053">
    <property type="protein sequence ID" value="KGJ03312.1"/>
    <property type="molecule type" value="Genomic_DNA"/>
</dbReference>
<dbReference type="Gene3D" id="3.40.980.10">
    <property type="entry name" value="MoaB/Mog-like domain"/>
    <property type="match status" value="1"/>
</dbReference>
<dbReference type="AlphaFoldDB" id="A0A099EZG6"/>
<dbReference type="OrthoDB" id="9801454at2"/>
<dbReference type="Proteomes" id="UP000029917">
    <property type="component" value="Unassembled WGS sequence"/>
</dbReference>
<proteinExistence type="predicted"/>
<gene>
    <name evidence="2" type="ORF">IC63_13445</name>
</gene>
<evidence type="ECO:0000313" key="3">
    <source>
        <dbReference type="Proteomes" id="UP000029917"/>
    </source>
</evidence>
<dbReference type="InterPro" id="IPR050101">
    <property type="entry name" value="CinA"/>
</dbReference>
<comment type="caution">
    <text evidence="2">The sequence shown here is derived from an EMBL/GenBank/DDBJ whole genome shotgun (WGS) entry which is preliminary data.</text>
</comment>
<reference evidence="2 3" key="1">
    <citation type="submission" date="2014-09" db="EMBL/GenBank/DDBJ databases">
        <authorList>
            <person name="McGinnis J.M."/>
            <person name="Wolfgang W.J."/>
        </authorList>
    </citation>
    <scope>NUCLEOTIDE SEQUENCE [LARGE SCALE GENOMIC DNA]</scope>
    <source>
        <strain evidence="2 3">HAMBI 3106</strain>
    </source>
</reference>
<dbReference type="InterPro" id="IPR056596">
    <property type="entry name" value="FLAD1_M"/>
</dbReference>
<dbReference type="RefSeq" id="WP_036720997.1">
    <property type="nucleotide sequence ID" value="NZ_JRKS01000053.1"/>
</dbReference>
<accession>A0A099EZG6</accession>
<dbReference type="PANTHER" id="PTHR13939">
    <property type="entry name" value="NICOTINAMIDE-NUCLEOTIDE AMIDOHYDROLASE PNCC"/>
    <property type="match status" value="1"/>
</dbReference>
<organism evidence="2 3">
    <name type="scientific">Paracoccus sphaerophysae</name>
    <dbReference type="NCBI Taxonomy" id="690417"/>
    <lineage>
        <taxon>Bacteria</taxon>
        <taxon>Pseudomonadati</taxon>
        <taxon>Pseudomonadota</taxon>
        <taxon>Alphaproteobacteria</taxon>
        <taxon>Rhodobacterales</taxon>
        <taxon>Paracoccaceae</taxon>
        <taxon>Paracoccus</taxon>
    </lineage>
</organism>
<protein>
    <submittedName>
        <fullName evidence="2">Molybdopterin-binding protein</fullName>
    </submittedName>
</protein>
<dbReference type="InterPro" id="IPR001453">
    <property type="entry name" value="MoaB/Mog_dom"/>
</dbReference>
<dbReference type="SUPFAM" id="SSF53218">
    <property type="entry name" value="Molybdenum cofactor biosynthesis proteins"/>
    <property type="match status" value="1"/>
</dbReference>
<name>A0A099EZG6_9RHOB</name>
<feature type="domain" description="MoaB/Mog" evidence="1">
    <location>
        <begin position="9"/>
        <end position="175"/>
    </location>
</feature>
<evidence type="ECO:0000313" key="2">
    <source>
        <dbReference type="EMBL" id="KGJ03312.1"/>
    </source>
</evidence>
<sequence>MQSDNPTAAILLIGDEILSGRTRDLNAHHLAGILNGIGIDLREIRVVADDHPAIVAALRALDQALGGAWDMVFTSGGIGPTHDDITADAVADAYGTVLEINADARRMMEERWTRLGMEITEARLRMARIPVGATLIENAESAAPGFSIGGAHVMAGVPSVFRSMVEALVPRLNPGRPPVSETIRVDRPESDVADGLREVAGRFADLSLGSYPFRDEAGFGTNLVIRGLDPDRVAQAAAALRDRLAL</sequence>
<reference evidence="2 3" key="2">
    <citation type="submission" date="2014-10" db="EMBL/GenBank/DDBJ databases">
        <title>Paracoccus sanguinis sp. nov., isolated from clinical specimens of New York State patients.</title>
        <authorList>
            <person name="Mingle L.A."/>
            <person name="Cole J.A."/>
            <person name="Lapierre P."/>
            <person name="Musser K.A."/>
        </authorList>
    </citation>
    <scope>NUCLEOTIDE SEQUENCE [LARGE SCALE GENOMIC DNA]</scope>
    <source>
        <strain evidence="2 3">HAMBI 3106</strain>
    </source>
</reference>